<sequence>MFFESFLLKHSVIVVLIIALIIDYVTKFFSYWYVRHVPYKSSIPFFGGDYHRVLGIRSSTEDANILYAQHPKDKYIGRVKCRIPDLIVKDPDTVKRMLSTDFANFHSRGLSLDKSQDVCLRDNLFYADGEKWTLLREGYDSLLSNINCELESLSDCLPGTNGDANVQEILSKVLDKVFEDLLLGSGGGSVVKEVRSAIQRRTLIERFKSYLKDIFPSLYIMFGLTTIFGEPSAKTKSVIEKSKVLSQIKKLGTVYQLGIKEKNKKPHSDVEFAYSIISSFVTEGYIPCLNALTALIYELALNPEVQEKSRNSVAKHNRDEYLDVAIKEALRLHPPYSIISRQCTKTYHPEGGILIDRKITINVPVMALHRDEEHYINANTFNPDRFLEDEESSKHCYAYLPFGAGPRKCIGEQLALKMIKSISKAILNKYEIEPCTKTPSKLTMVDHNFGRVVDRDIWLRFKVRA</sequence>
<dbReference type="SUPFAM" id="SSF48264">
    <property type="entry name" value="Cytochrome P450"/>
    <property type="match status" value="1"/>
</dbReference>
<evidence type="ECO:0000256" key="6">
    <source>
        <dbReference type="ARBA" id="ARBA00012109"/>
    </source>
</evidence>
<evidence type="ECO:0000256" key="14">
    <source>
        <dbReference type="ARBA" id="ARBA00023136"/>
    </source>
</evidence>
<keyword evidence="12 16" id="KW-0408">Iron</keyword>
<keyword evidence="14 18" id="KW-0472">Membrane</keyword>
<evidence type="ECO:0000256" key="1">
    <source>
        <dbReference type="ARBA" id="ARBA00001971"/>
    </source>
</evidence>
<keyword evidence="18" id="KW-1133">Transmembrane helix</keyword>
<evidence type="ECO:0000256" key="10">
    <source>
        <dbReference type="ARBA" id="ARBA00022848"/>
    </source>
</evidence>
<evidence type="ECO:0000256" key="7">
    <source>
        <dbReference type="ARBA" id="ARBA00022617"/>
    </source>
</evidence>
<dbReference type="PRINTS" id="PR00385">
    <property type="entry name" value="P450"/>
</dbReference>
<comment type="similarity">
    <text evidence="5 17">Belongs to the cytochrome P450 family.</text>
</comment>
<dbReference type="PANTHER" id="PTHR24292">
    <property type="entry name" value="CYTOCHROME P450"/>
    <property type="match status" value="1"/>
</dbReference>
<evidence type="ECO:0000256" key="11">
    <source>
        <dbReference type="ARBA" id="ARBA00023002"/>
    </source>
</evidence>
<evidence type="ECO:0000256" key="17">
    <source>
        <dbReference type="RuleBase" id="RU000461"/>
    </source>
</evidence>
<dbReference type="PRINTS" id="PR00465">
    <property type="entry name" value="EP450IV"/>
</dbReference>
<dbReference type="GO" id="GO:0005506">
    <property type="term" value="F:iron ion binding"/>
    <property type="evidence" value="ECO:0007669"/>
    <property type="project" value="InterPro"/>
</dbReference>
<accession>A0A248QEH1</accession>
<protein>
    <recommendedName>
        <fullName evidence="6">unspecific monooxygenase</fullName>
        <ecNumber evidence="6">1.14.14.1</ecNumber>
    </recommendedName>
</protein>
<keyword evidence="10" id="KW-0492">Microsome</keyword>
<evidence type="ECO:0000256" key="9">
    <source>
        <dbReference type="ARBA" id="ARBA00022824"/>
    </source>
</evidence>
<dbReference type="InterPro" id="IPR050476">
    <property type="entry name" value="Insect_CytP450_Detox"/>
</dbReference>
<dbReference type="GO" id="GO:0020037">
    <property type="term" value="F:heme binding"/>
    <property type="evidence" value="ECO:0007669"/>
    <property type="project" value="InterPro"/>
</dbReference>
<comment type="subcellular location">
    <subcellularLocation>
        <location evidence="4">Endoplasmic reticulum membrane</location>
        <topology evidence="4">Peripheral membrane protein</topology>
    </subcellularLocation>
    <subcellularLocation>
        <location evidence="3">Microsome membrane</location>
        <topology evidence="3">Peripheral membrane protein</topology>
    </subcellularLocation>
</comment>
<feature type="transmembrane region" description="Helical" evidence="18">
    <location>
        <begin position="12"/>
        <end position="34"/>
    </location>
</feature>
<keyword evidence="7 16" id="KW-0349">Heme</keyword>
<dbReference type="EC" id="1.14.14.1" evidence="6"/>
<organism evidence="19">
    <name type="scientific">Spodoptera exigua</name>
    <name type="common">Beet armyworm</name>
    <name type="synonym">Noctua fulgens</name>
    <dbReference type="NCBI Taxonomy" id="7107"/>
    <lineage>
        <taxon>Eukaryota</taxon>
        <taxon>Metazoa</taxon>
        <taxon>Ecdysozoa</taxon>
        <taxon>Arthropoda</taxon>
        <taxon>Hexapoda</taxon>
        <taxon>Insecta</taxon>
        <taxon>Pterygota</taxon>
        <taxon>Neoptera</taxon>
        <taxon>Endopterygota</taxon>
        <taxon>Lepidoptera</taxon>
        <taxon>Glossata</taxon>
        <taxon>Ditrysia</taxon>
        <taxon>Noctuoidea</taxon>
        <taxon>Noctuidae</taxon>
        <taxon>Amphipyrinae</taxon>
        <taxon>Spodoptera</taxon>
    </lineage>
</organism>
<evidence type="ECO:0000256" key="2">
    <source>
        <dbReference type="ARBA" id="ARBA00003690"/>
    </source>
</evidence>
<keyword evidence="8 16" id="KW-0479">Metal-binding</keyword>
<dbReference type="AlphaFoldDB" id="A0A248QEH1"/>
<evidence type="ECO:0000256" key="16">
    <source>
        <dbReference type="PIRSR" id="PIRSR602403-1"/>
    </source>
</evidence>
<keyword evidence="18" id="KW-0812">Transmembrane</keyword>
<comment type="cofactor">
    <cofactor evidence="1 16">
        <name>heme</name>
        <dbReference type="ChEBI" id="CHEBI:30413"/>
    </cofactor>
</comment>
<dbReference type="Gene3D" id="1.10.630.10">
    <property type="entry name" value="Cytochrome P450"/>
    <property type="match status" value="1"/>
</dbReference>
<evidence type="ECO:0000256" key="15">
    <source>
        <dbReference type="ARBA" id="ARBA00047827"/>
    </source>
</evidence>
<dbReference type="GO" id="GO:0005789">
    <property type="term" value="C:endoplasmic reticulum membrane"/>
    <property type="evidence" value="ECO:0007669"/>
    <property type="project" value="UniProtKB-SubCell"/>
</dbReference>
<feature type="binding site" description="axial binding residue" evidence="16">
    <location>
        <position position="409"/>
    </location>
    <ligand>
        <name>heme</name>
        <dbReference type="ChEBI" id="CHEBI:30413"/>
    </ligand>
    <ligandPart>
        <name>Fe</name>
        <dbReference type="ChEBI" id="CHEBI:18248"/>
    </ligandPart>
</feature>
<evidence type="ECO:0000256" key="5">
    <source>
        <dbReference type="ARBA" id="ARBA00010617"/>
    </source>
</evidence>
<proteinExistence type="evidence at transcript level"/>
<dbReference type="PANTHER" id="PTHR24292:SF54">
    <property type="entry name" value="CYP9F3-RELATED"/>
    <property type="match status" value="1"/>
</dbReference>
<dbReference type="InterPro" id="IPR001128">
    <property type="entry name" value="Cyt_P450"/>
</dbReference>
<dbReference type="EMBL" id="KX443449">
    <property type="protein sequence ID" value="ASO98024.1"/>
    <property type="molecule type" value="mRNA"/>
</dbReference>
<gene>
    <name evidence="19" type="primary">CYP338A1</name>
</gene>
<dbReference type="InterPro" id="IPR017972">
    <property type="entry name" value="Cyt_P450_CS"/>
</dbReference>
<dbReference type="GO" id="GO:0016712">
    <property type="term" value="F:oxidoreductase activity, acting on paired donors, with incorporation or reduction of molecular oxygen, reduced flavin or flavoprotein as one donor, and incorporation of one atom of oxygen"/>
    <property type="evidence" value="ECO:0007669"/>
    <property type="project" value="UniProtKB-EC"/>
</dbReference>
<dbReference type="InterPro" id="IPR036396">
    <property type="entry name" value="Cyt_P450_sf"/>
</dbReference>
<keyword evidence="13 17" id="KW-0503">Monooxygenase</keyword>
<dbReference type="Pfam" id="PF00067">
    <property type="entry name" value="p450"/>
    <property type="match status" value="1"/>
</dbReference>
<name>A0A248QEH1_SPOEX</name>
<reference evidence="19" key="1">
    <citation type="journal article" date="2017" name="Insect Sci.">
        <title>The expression of Spodoptera exigua P450 and UGT genes: tissue specificity and response to insecticides.</title>
        <authorList>
            <person name="Hu B."/>
            <person name="Zhang S.H."/>
            <person name="Ren M.M."/>
            <person name="Tian X.R."/>
            <person name="Wei Q."/>
            <person name="Mburu D.K."/>
            <person name="Su J.Y."/>
        </authorList>
    </citation>
    <scope>NUCLEOTIDE SEQUENCE</scope>
</reference>
<evidence type="ECO:0000256" key="8">
    <source>
        <dbReference type="ARBA" id="ARBA00022723"/>
    </source>
</evidence>
<dbReference type="PROSITE" id="PS00086">
    <property type="entry name" value="CYTOCHROME_P450"/>
    <property type="match status" value="1"/>
</dbReference>
<evidence type="ECO:0000313" key="19">
    <source>
        <dbReference type="EMBL" id="ASO98024.1"/>
    </source>
</evidence>
<evidence type="ECO:0000256" key="3">
    <source>
        <dbReference type="ARBA" id="ARBA00004174"/>
    </source>
</evidence>
<evidence type="ECO:0000256" key="4">
    <source>
        <dbReference type="ARBA" id="ARBA00004406"/>
    </source>
</evidence>
<keyword evidence="9" id="KW-0256">Endoplasmic reticulum</keyword>
<keyword evidence="11 17" id="KW-0560">Oxidoreductase</keyword>
<dbReference type="InterPro" id="IPR002403">
    <property type="entry name" value="Cyt_P450_E_grp-IV"/>
</dbReference>
<evidence type="ECO:0000256" key="12">
    <source>
        <dbReference type="ARBA" id="ARBA00023004"/>
    </source>
</evidence>
<comment type="catalytic activity">
    <reaction evidence="15">
        <text>an organic molecule + reduced [NADPH--hemoprotein reductase] + O2 = an alcohol + oxidized [NADPH--hemoprotein reductase] + H2O + H(+)</text>
        <dbReference type="Rhea" id="RHEA:17149"/>
        <dbReference type="Rhea" id="RHEA-COMP:11964"/>
        <dbReference type="Rhea" id="RHEA-COMP:11965"/>
        <dbReference type="ChEBI" id="CHEBI:15377"/>
        <dbReference type="ChEBI" id="CHEBI:15378"/>
        <dbReference type="ChEBI" id="CHEBI:15379"/>
        <dbReference type="ChEBI" id="CHEBI:30879"/>
        <dbReference type="ChEBI" id="CHEBI:57618"/>
        <dbReference type="ChEBI" id="CHEBI:58210"/>
        <dbReference type="ChEBI" id="CHEBI:142491"/>
        <dbReference type="EC" id="1.14.14.1"/>
    </reaction>
</comment>
<comment type="function">
    <text evidence="2">May be involved in the metabolism of insect hormones and in the breakdown of synthetic insecticides.</text>
</comment>
<evidence type="ECO:0000256" key="18">
    <source>
        <dbReference type="SAM" id="Phobius"/>
    </source>
</evidence>
<dbReference type="SMR" id="A0A248QEH1"/>
<evidence type="ECO:0000256" key="13">
    <source>
        <dbReference type="ARBA" id="ARBA00023033"/>
    </source>
</evidence>